<protein>
    <submittedName>
        <fullName evidence="1">Uncharacterized protein</fullName>
    </submittedName>
</protein>
<name>A0AAD4W500_PRUDU</name>
<dbReference type="Proteomes" id="UP001054821">
    <property type="component" value="Chromosome 4"/>
</dbReference>
<dbReference type="AlphaFoldDB" id="A0AAD4W500"/>
<evidence type="ECO:0000313" key="2">
    <source>
        <dbReference type="Proteomes" id="UP001054821"/>
    </source>
</evidence>
<evidence type="ECO:0000313" key="1">
    <source>
        <dbReference type="EMBL" id="KAI5335701.1"/>
    </source>
</evidence>
<gene>
    <name evidence="1" type="ORF">L3X38_025835</name>
</gene>
<reference evidence="1 2" key="1">
    <citation type="journal article" date="2022" name="G3 (Bethesda)">
        <title>Whole-genome sequence and methylome profiling of the almond [Prunus dulcis (Mill.) D.A. Webb] cultivar 'Nonpareil'.</title>
        <authorList>
            <person name="D'Amico-Willman K.M."/>
            <person name="Ouma W.Z."/>
            <person name="Meulia T."/>
            <person name="Sideli G.M."/>
            <person name="Gradziel T.M."/>
            <person name="Fresnedo-Ramirez J."/>
        </authorList>
    </citation>
    <scope>NUCLEOTIDE SEQUENCE [LARGE SCALE GENOMIC DNA]</scope>
    <source>
        <strain evidence="1">Clone GOH B32 T37-40</strain>
    </source>
</reference>
<proteinExistence type="predicted"/>
<sequence>MLCLIVQISQRSTSLKRMIRHMSIFKQLIKSRVVQPGAVAAGIQQPHVNHELHPMKLLRPRARLDSYTLRGLVRKFPPTVVFLMETKSKNNKIESLKHNYGFQKGFSKPPVGSAGGLSLWWDDNIDLEVKGFSKYFIDIIITDNQRGTHYMERHIERRRRLAGTFWRVSSDIPTFHGYAVVISTKSYGLLRKGVVRSSLPTDPTTFTTSWRRRGSLIWVTRDRASLGGLTCRMVFLFKKDLIEFWGTYYGRSHGLILPLVTTRPSVRITIHWSWRQPCIIKIIEGS</sequence>
<accession>A0AAD4W500</accession>
<organism evidence="1 2">
    <name type="scientific">Prunus dulcis</name>
    <name type="common">Almond</name>
    <name type="synonym">Amygdalus dulcis</name>
    <dbReference type="NCBI Taxonomy" id="3755"/>
    <lineage>
        <taxon>Eukaryota</taxon>
        <taxon>Viridiplantae</taxon>
        <taxon>Streptophyta</taxon>
        <taxon>Embryophyta</taxon>
        <taxon>Tracheophyta</taxon>
        <taxon>Spermatophyta</taxon>
        <taxon>Magnoliopsida</taxon>
        <taxon>eudicotyledons</taxon>
        <taxon>Gunneridae</taxon>
        <taxon>Pentapetalae</taxon>
        <taxon>rosids</taxon>
        <taxon>fabids</taxon>
        <taxon>Rosales</taxon>
        <taxon>Rosaceae</taxon>
        <taxon>Amygdaloideae</taxon>
        <taxon>Amygdaleae</taxon>
        <taxon>Prunus</taxon>
    </lineage>
</organism>
<keyword evidence="2" id="KW-1185">Reference proteome</keyword>
<comment type="caution">
    <text evidence="1">The sequence shown here is derived from an EMBL/GenBank/DDBJ whole genome shotgun (WGS) entry which is preliminary data.</text>
</comment>
<dbReference type="EMBL" id="JAJFAZ020000004">
    <property type="protein sequence ID" value="KAI5335701.1"/>
    <property type="molecule type" value="Genomic_DNA"/>
</dbReference>